<evidence type="ECO:0000259" key="2">
    <source>
        <dbReference type="PROSITE" id="PS51384"/>
    </source>
</evidence>
<proteinExistence type="predicted"/>
<dbReference type="Gene3D" id="2.40.30.10">
    <property type="entry name" value="Translation factors"/>
    <property type="match status" value="1"/>
</dbReference>
<dbReference type="STRING" id="413434.SAMN04488132_10214"/>
<evidence type="ECO:0000313" key="4">
    <source>
        <dbReference type="Proteomes" id="UP000190888"/>
    </source>
</evidence>
<dbReference type="SUPFAM" id="SSF52343">
    <property type="entry name" value="Ferredoxin reductase-like, C-terminal NADP-linked domain"/>
    <property type="match status" value="1"/>
</dbReference>
<dbReference type="PROSITE" id="PS51384">
    <property type="entry name" value="FAD_FR"/>
    <property type="match status" value="1"/>
</dbReference>
<dbReference type="Pfam" id="PF00175">
    <property type="entry name" value="NAD_binding_1"/>
    <property type="match status" value="1"/>
</dbReference>
<keyword evidence="4" id="KW-1185">Reference proteome</keyword>
<dbReference type="PROSITE" id="PS51085">
    <property type="entry name" value="2FE2S_FER_2"/>
    <property type="match status" value="1"/>
</dbReference>
<dbReference type="CDD" id="cd06214">
    <property type="entry name" value="PA_degradation_oxidoreductase_like"/>
    <property type="match status" value="1"/>
</dbReference>
<protein>
    <submittedName>
        <fullName evidence="3">Ring-1,2-phenylacetyl-CoA epoxidase subunit PaaE</fullName>
    </submittedName>
</protein>
<dbReference type="SUPFAM" id="SSF54292">
    <property type="entry name" value="2Fe-2S ferredoxin-like"/>
    <property type="match status" value="1"/>
</dbReference>
<dbReference type="Pfam" id="PF00970">
    <property type="entry name" value="FAD_binding_6"/>
    <property type="match status" value="1"/>
</dbReference>
<dbReference type="InterPro" id="IPR001041">
    <property type="entry name" value="2Fe-2S_ferredoxin-type"/>
</dbReference>
<dbReference type="InterPro" id="IPR036010">
    <property type="entry name" value="2Fe-2S_ferredoxin-like_sf"/>
</dbReference>
<dbReference type="SUPFAM" id="SSF63380">
    <property type="entry name" value="Riboflavin synthase domain-like"/>
    <property type="match status" value="1"/>
</dbReference>
<dbReference type="InterPro" id="IPR050415">
    <property type="entry name" value="MRET"/>
</dbReference>
<dbReference type="PROSITE" id="PS00197">
    <property type="entry name" value="2FE2S_FER_1"/>
    <property type="match status" value="1"/>
</dbReference>
<dbReference type="Pfam" id="PF00111">
    <property type="entry name" value="Fer2"/>
    <property type="match status" value="1"/>
</dbReference>
<dbReference type="InterPro" id="IPR017927">
    <property type="entry name" value="FAD-bd_FR_type"/>
</dbReference>
<reference evidence="3 4" key="1">
    <citation type="submission" date="2017-02" db="EMBL/GenBank/DDBJ databases">
        <authorList>
            <person name="Peterson S.W."/>
        </authorList>
    </citation>
    <scope>NUCLEOTIDE SEQUENCE [LARGE SCALE GENOMIC DNA]</scope>
    <source>
        <strain evidence="3 4">DSM 22335</strain>
    </source>
</reference>
<dbReference type="InterPro" id="IPR017938">
    <property type="entry name" value="Riboflavin_synthase-like_b-brl"/>
</dbReference>
<dbReference type="Proteomes" id="UP000190888">
    <property type="component" value="Unassembled WGS sequence"/>
</dbReference>
<dbReference type="Gene3D" id="3.10.20.30">
    <property type="match status" value="1"/>
</dbReference>
<feature type="domain" description="2Fe-2S ferredoxin-type" evidence="1">
    <location>
        <begin position="262"/>
        <end position="351"/>
    </location>
</feature>
<dbReference type="OrthoDB" id="9789468at2"/>
<evidence type="ECO:0000259" key="1">
    <source>
        <dbReference type="PROSITE" id="PS51085"/>
    </source>
</evidence>
<accession>A0A1T4KMQ3</accession>
<feature type="domain" description="FAD-binding FR-type" evidence="2">
    <location>
        <begin position="2"/>
        <end position="109"/>
    </location>
</feature>
<gene>
    <name evidence="3" type="ORF">SAMN04488132_10214</name>
</gene>
<sequence length="351" mass="39372">MEQPGQYRQFYIRKIITEVPDTRSFELAPADGFPVEYKPGQFLTFVFFKAGGEEVRRSYSISSAPSLNEPLRITVKRIANGEYSRWLIDKAKEGDMLLVAGISGFFTLPPFMIPGKPIVFFAAGSGITPVYALIKTILHQHADVPVFLIYSNTAPETTIFYKELKLLENEFNERFRIHFLFSTAADLSAARLNAGFIERFLTQFGTEKNSTPGFYLCGPFDYMRMITIVLQGRGILPANIRKELFQVEKPAKRPSPPDKEPHHITIQTNNDTWQFSTEYPVTILQAAKALGIPLPYSCESGQCGACAATCIQGKVWMWHNDVLLDEEIANGRVLTCTGYPVGGDVVLKYDA</sequence>
<dbReference type="PANTHER" id="PTHR47354:SF5">
    <property type="entry name" value="PROTEIN RFBI"/>
    <property type="match status" value="1"/>
</dbReference>
<dbReference type="CDD" id="cd00207">
    <property type="entry name" value="fer2"/>
    <property type="match status" value="1"/>
</dbReference>
<organism evidence="3 4">
    <name type="scientific">Sediminibacterium ginsengisoli</name>
    <dbReference type="NCBI Taxonomy" id="413434"/>
    <lineage>
        <taxon>Bacteria</taxon>
        <taxon>Pseudomonadati</taxon>
        <taxon>Bacteroidota</taxon>
        <taxon>Chitinophagia</taxon>
        <taxon>Chitinophagales</taxon>
        <taxon>Chitinophagaceae</taxon>
        <taxon>Sediminibacterium</taxon>
    </lineage>
</organism>
<evidence type="ECO:0000313" key="3">
    <source>
        <dbReference type="EMBL" id="SJZ43669.1"/>
    </source>
</evidence>
<dbReference type="EMBL" id="FUWH01000002">
    <property type="protein sequence ID" value="SJZ43669.1"/>
    <property type="molecule type" value="Genomic_DNA"/>
</dbReference>
<dbReference type="PRINTS" id="PR00410">
    <property type="entry name" value="PHEHYDRXLASE"/>
</dbReference>
<dbReference type="PANTHER" id="PTHR47354">
    <property type="entry name" value="NADH OXIDOREDUCTASE HCR"/>
    <property type="match status" value="1"/>
</dbReference>
<dbReference type="InterPro" id="IPR012675">
    <property type="entry name" value="Beta-grasp_dom_sf"/>
</dbReference>
<dbReference type="InterPro" id="IPR006058">
    <property type="entry name" value="2Fe2S_fd_BS"/>
</dbReference>
<dbReference type="GO" id="GO:0016491">
    <property type="term" value="F:oxidoreductase activity"/>
    <property type="evidence" value="ECO:0007669"/>
    <property type="project" value="InterPro"/>
</dbReference>
<dbReference type="GO" id="GO:0051537">
    <property type="term" value="F:2 iron, 2 sulfur cluster binding"/>
    <property type="evidence" value="ECO:0007669"/>
    <property type="project" value="InterPro"/>
</dbReference>
<dbReference type="InterPro" id="IPR001433">
    <property type="entry name" value="OxRdtase_FAD/NAD-bd"/>
</dbReference>
<dbReference type="Gene3D" id="3.40.50.80">
    <property type="entry name" value="Nucleotide-binding domain of ferredoxin-NADP reductase (FNR) module"/>
    <property type="match status" value="1"/>
</dbReference>
<name>A0A1T4KMQ3_9BACT</name>
<dbReference type="AlphaFoldDB" id="A0A1T4KMQ3"/>
<dbReference type="RefSeq" id="WP_078830002.1">
    <property type="nucleotide sequence ID" value="NZ_FUWH01000002.1"/>
</dbReference>
<dbReference type="InterPro" id="IPR008333">
    <property type="entry name" value="Cbr1-like_FAD-bd_dom"/>
</dbReference>
<dbReference type="InterPro" id="IPR039261">
    <property type="entry name" value="FNR_nucleotide-bd"/>
</dbReference>